<accession>A0A2P5EUC5</accession>
<organism evidence="1 2">
    <name type="scientific">Trema orientale</name>
    <name type="common">Charcoal tree</name>
    <name type="synonym">Celtis orientalis</name>
    <dbReference type="NCBI Taxonomy" id="63057"/>
    <lineage>
        <taxon>Eukaryota</taxon>
        <taxon>Viridiplantae</taxon>
        <taxon>Streptophyta</taxon>
        <taxon>Embryophyta</taxon>
        <taxon>Tracheophyta</taxon>
        <taxon>Spermatophyta</taxon>
        <taxon>Magnoliopsida</taxon>
        <taxon>eudicotyledons</taxon>
        <taxon>Gunneridae</taxon>
        <taxon>Pentapetalae</taxon>
        <taxon>rosids</taxon>
        <taxon>fabids</taxon>
        <taxon>Rosales</taxon>
        <taxon>Cannabaceae</taxon>
        <taxon>Trema</taxon>
    </lineage>
</organism>
<gene>
    <name evidence="1" type="ORF">TorRG33x02_150070</name>
</gene>
<reference evidence="2" key="1">
    <citation type="submission" date="2016-06" db="EMBL/GenBank/DDBJ databases">
        <title>Parallel loss of symbiosis genes in relatives of nitrogen-fixing non-legume Parasponia.</title>
        <authorList>
            <person name="Van Velzen R."/>
            <person name="Holmer R."/>
            <person name="Bu F."/>
            <person name="Rutten L."/>
            <person name="Van Zeijl A."/>
            <person name="Liu W."/>
            <person name="Santuari L."/>
            <person name="Cao Q."/>
            <person name="Sharma T."/>
            <person name="Shen D."/>
            <person name="Roswanjaya Y."/>
            <person name="Wardhani T."/>
            <person name="Kalhor M.S."/>
            <person name="Jansen J."/>
            <person name="Van den Hoogen J."/>
            <person name="Gungor B."/>
            <person name="Hartog M."/>
            <person name="Hontelez J."/>
            <person name="Verver J."/>
            <person name="Yang W.-C."/>
            <person name="Schijlen E."/>
            <person name="Repin R."/>
            <person name="Schilthuizen M."/>
            <person name="Schranz E."/>
            <person name="Heidstra R."/>
            <person name="Miyata K."/>
            <person name="Fedorova E."/>
            <person name="Kohlen W."/>
            <person name="Bisseling T."/>
            <person name="Smit S."/>
            <person name="Geurts R."/>
        </authorList>
    </citation>
    <scope>NUCLEOTIDE SEQUENCE [LARGE SCALE GENOMIC DNA]</scope>
    <source>
        <strain evidence="2">cv. RG33-2</strain>
    </source>
</reference>
<proteinExistence type="predicted"/>
<dbReference type="Proteomes" id="UP000237000">
    <property type="component" value="Unassembled WGS sequence"/>
</dbReference>
<evidence type="ECO:0000313" key="1">
    <source>
        <dbReference type="EMBL" id="PON89144.1"/>
    </source>
</evidence>
<dbReference type="EMBL" id="JXTC01000097">
    <property type="protein sequence ID" value="PON89144.1"/>
    <property type="molecule type" value="Genomic_DNA"/>
</dbReference>
<evidence type="ECO:0000313" key="2">
    <source>
        <dbReference type="Proteomes" id="UP000237000"/>
    </source>
</evidence>
<dbReference type="AlphaFoldDB" id="A0A2P5EUC5"/>
<dbReference type="OrthoDB" id="10459284at2759"/>
<comment type="caution">
    <text evidence="1">The sequence shown here is derived from an EMBL/GenBank/DDBJ whole genome shotgun (WGS) entry which is preliminary data.</text>
</comment>
<keyword evidence="2" id="KW-1185">Reference proteome</keyword>
<dbReference type="InParanoid" id="A0A2P5EUC5"/>
<protein>
    <submittedName>
        <fullName evidence="1">Uncharacterized protein</fullName>
    </submittedName>
</protein>
<name>A0A2P5EUC5_TREOI</name>
<sequence>MLRKKSLVESTRHAVGTGQGAILHTSASPGCNCFLSLPSNDAHAWLLLLKGTCTRIDTCSGNIRGRNDKECGQIGVNRIPGTCKDGERPEDVIDVRNCYY</sequence>